<comment type="caution">
    <text evidence="1">The sequence shown here is derived from an EMBL/GenBank/DDBJ whole genome shotgun (WGS) entry which is preliminary data.</text>
</comment>
<dbReference type="OrthoDB" id="2533724at2"/>
<evidence type="ECO:0000313" key="1">
    <source>
        <dbReference type="EMBL" id="RAV21890.1"/>
    </source>
</evidence>
<dbReference type="Pfam" id="PF05721">
    <property type="entry name" value="PhyH"/>
    <property type="match status" value="1"/>
</dbReference>
<dbReference type="PANTHER" id="PTHR20883">
    <property type="entry name" value="PHYTANOYL-COA DIOXYGENASE DOMAIN CONTAINING 1"/>
    <property type="match status" value="1"/>
</dbReference>
<dbReference type="GO" id="GO:0016706">
    <property type="term" value="F:2-oxoglutarate-dependent dioxygenase activity"/>
    <property type="evidence" value="ECO:0007669"/>
    <property type="project" value="UniProtKB-ARBA"/>
</dbReference>
<sequence>MVPKTLPYIYEFDQESLQDIRDCKERHGFAIVKQLLTGEHVERLKEDVRNYLGPQFANDSVLSVTDIAFIEKSPVMAELLAYEPFMRIANFIHYGEALTVNRSAAIYKKPGAGGAAANSGVHAWHTDWDRLEHPYGANAVLNNTGATSLWFYLTGSNPFNGGLAIIPDSHTEDWEAPEGFEFTEGRKSFYRKGTEPKPYIDMDVPGMMPVITEPGDLVIFAERTYHGVNVHQGTEPRLSCGMSFRPSSYETGPVWPLPDSSRRFIESCPPESKHLVEGYIGIDTAWRSVR</sequence>
<dbReference type="PANTHER" id="PTHR20883:SF48">
    <property type="entry name" value="ECTOINE DIOXYGENASE"/>
    <property type="match status" value="1"/>
</dbReference>
<dbReference type="InterPro" id="IPR008775">
    <property type="entry name" value="Phytyl_CoA_dOase-like"/>
</dbReference>
<organism evidence="1 2">
    <name type="scientific">Paenibacillus contaminans</name>
    <dbReference type="NCBI Taxonomy" id="450362"/>
    <lineage>
        <taxon>Bacteria</taxon>
        <taxon>Bacillati</taxon>
        <taxon>Bacillota</taxon>
        <taxon>Bacilli</taxon>
        <taxon>Bacillales</taxon>
        <taxon>Paenibacillaceae</taxon>
        <taxon>Paenibacillus</taxon>
    </lineage>
</organism>
<proteinExistence type="predicted"/>
<gene>
    <name evidence="1" type="ORF">DQG23_07500</name>
</gene>
<dbReference type="EMBL" id="QMFB01000003">
    <property type="protein sequence ID" value="RAV21890.1"/>
    <property type="molecule type" value="Genomic_DNA"/>
</dbReference>
<dbReference type="AlphaFoldDB" id="A0A329MQU7"/>
<dbReference type="Gene3D" id="2.60.120.620">
    <property type="entry name" value="q2cbj1_9rhob like domain"/>
    <property type="match status" value="1"/>
</dbReference>
<dbReference type="GO" id="GO:0005506">
    <property type="term" value="F:iron ion binding"/>
    <property type="evidence" value="ECO:0007669"/>
    <property type="project" value="UniProtKB-ARBA"/>
</dbReference>
<dbReference type="RefSeq" id="WP_113030199.1">
    <property type="nucleotide sequence ID" value="NZ_QMFB01000003.1"/>
</dbReference>
<reference evidence="1 2" key="1">
    <citation type="journal article" date="2009" name="Int. J. Syst. Evol. Microbiol.">
        <title>Paenibacillus contaminans sp. nov., isolated from a contaminated laboratory plate.</title>
        <authorList>
            <person name="Chou J.H."/>
            <person name="Lee J.H."/>
            <person name="Lin M.C."/>
            <person name="Chang P.S."/>
            <person name="Arun A.B."/>
            <person name="Young C.C."/>
            <person name="Chen W.M."/>
        </authorList>
    </citation>
    <scope>NUCLEOTIDE SEQUENCE [LARGE SCALE GENOMIC DNA]</scope>
    <source>
        <strain evidence="1 2">CKOBP-6</strain>
    </source>
</reference>
<evidence type="ECO:0008006" key="3">
    <source>
        <dbReference type="Google" id="ProtNLM"/>
    </source>
</evidence>
<protein>
    <recommendedName>
        <fullName evidence="3">Phytanoyl-CoA dioxygenase family protein</fullName>
    </recommendedName>
</protein>
<accession>A0A329MQU7</accession>
<keyword evidence="2" id="KW-1185">Reference proteome</keyword>
<dbReference type="SUPFAM" id="SSF51197">
    <property type="entry name" value="Clavaminate synthase-like"/>
    <property type="match status" value="1"/>
</dbReference>
<evidence type="ECO:0000313" key="2">
    <source>
        <dbReference type="Proteomes" id="UP000250369"/>
    </source>
</evidence>
<name>A0A329MQU7_9BACL</name>
<dbReference type="Proteomes" id="UP000250369">
    <property type="component" value="Unassembled WGS sequence"/>
</dbReference>